<evidence type="ECO:0000313" key="4">
    <source>
        <dbReference type="Proteomes" id="UP000438983"/>
    </source>
</evidence>
<reference evidence="1 3" key="1">
    <citation type="submission" date="2014-11" db="EMBL/GenBank/DDBJ databases">
        <title>Genomics and ecophysiology of heterotrophic nitrogen fixing bacteria isolated from estuarine surface water.</title>
        <authorList>
            <person name="Bentzon-Tilia M."/>
            <person name="Severin I."/>
            <person name="Hansen L.H."/>
            <person name="Riemann L."/>
        </authorList>
    </citation>
    <scope>NUCLEOTIDE SEQUENCE [LARGE SCALE GENOMIC DNA]</scope>
    <source>
        <strain evidence="1 3">BAL361</strain>
    </source>
</reference>
<accession>A0A0D7E538</accession>
<evidence type="ECO:0000313" key="2">
    <source>
        <dbReference type="EMBL" id="QGZ32971.1"/>
    </source>
</evidence>
<name>A0A0D7E538_STUST</name>
<evidence type="ECO:0000313" key="1">
    <source>
        <dbReference type="EMBL" id="KIZ35994.1"/>
    </source>
</evidence>
<dbReference type="PATRIC" id="fig|316.110.peg.4864"/>
<geneLocation type="plasmid" evidence="4">
    <name>p1_pm101005</name>
</geneLocation>
<keyword evidence="2" id="KW-0614">Plasmid</keyword>
<organism evidence="1 3">
    <name type="scientific">Stutzerimonas stutzeri</name>
    <name type="common">Pseudomonas stutzeri</name>
    <dbReference type="NCBI Taxonomy" id="316"/>
    <lineage>
        <taxon>Bacteria</taxon>
        <taxon>Pseudomonadati</taxon>
        <taxon>Pseudomonadota</taxon>
        <taxon>Gammaproteobacteria</taxon>
        <taxon>Pseudomonadales</taxon>
        <taxon>Pseudomonadaceae</taxon>
        <taxon>Stutzerimonas</taxon>
    </lineage>
</organism>
<dbReference type="Proteomes" id="UP000032439">
    <property type="component" value="Unassembled WGS sequence"/>
</dbReference>
<gene>
    <name evidence="2" type="ORF">GQA94_22945</name>
    <name evidence="1" type="ORF">LO50_11205</name>
</gene>
<sequence>MPQHEEPIALYCPELKELMIDSGRVFLVPDQIAATVKKANPDTRFVKAWAVLHRLIPASGAVSVLEAPQSAAA</sequence>
<dbReference type="OrthoDB" id="6902489at2"/>
<dbReference type="Proteomes" id="UP000438983">
    <property type="component" value="Plasmid p1_PM101005"/>
</dbReference>
<evidence type="ECO:0000313" key="3">
    <source>
        <dbReference type="Proteomes" id="UP000032439"/>
    </source>
</evidence>
<geneLocation type="plasmid" evidence="2">
    <name>p1_PM101005</name>
</geneLocation>
<dbReference type="RefSeq" id="WP_019406488.1">
    <property type="nucleotide sequence ID" value="NZ_CP046903.1"/>
</dbReference>
<protein>
    <submittedName>
        <fullName evidence="1">Uncharacterized protein</fullName>
    </submittedName>
</protein>
<dbReference type="EMBL" id="JXXD01000097">
    <property type="protein sequence ID" value="KIZ35994.1"/>
    <property type="molecule type" value="Genomic_DNA"/>
</dbReference>
<reference evidence="2 4" key="2">
    <citation type="submission" date="2019-12" db="EMBL/GenBank/DDBJ databases">
        <title>Complete genome sequence of Pseudomonas stutzeri.</title>
        <authorList>
            <person name="Lim S.R."/>
            <person name="Kim J.H."/>
        </authorList>
    </citation>
    <scope>NUCLEOTIDE SEQUENCE [LARGE SCALE GENOMIC DNA]</scope>
    <source>
        <strain evidence="2 4">PM101005</strain>
        <plasmid evidence="4">p1_pm101005</plasmid>
        <plasmid evidence="2">p1_PM101005</plasmid>
    </source>
</reference>
<proteinExistence type="predicted"/>
<dbReference type="AlphaFoldDB" id="A0A0D7E538"/>
<dbReference type="EMBL" id="CP046903">
    <property type="protein sequence ID" value="QGZ32971.1"/>
    <property type="molecule type" value="Genomic_DNA"/>
</dbReference>